<dbReference type="Gene3D" id="3.40.50.720">
    <property type="entry name" value="NAD(P)-binding Rossmann-like Domain"/>
    <property type="match status" value="1"/>
</dbReference>
<dbReference type="InterPro" id="IPR052515">
    <property type="entry name" value="Gfo/Idh/MocA_Oxidoreductase"/>
</dbReference>
<dbReference type="InterPro" id="IPR000683">
    <property type="entry name" value="Gfo/Idh/MocA-like_OxRdtase_N"/>
</dbReference>
<dbReference type="GO" id="GO:0000166">
    <property type="term" value="F:nucleotide binding"/>
    <property type="evidence" value="ECO:0007669"/>
    <property type="project" value="InterPro"/>
</dbReference>
<dbReference type="PANTHER" id="PTHR43249">
    <property type="entry name" value="UDP-N-ACETYL-2-AMINO-2-DEOXY-D-GLUCURONATE OXIDASE"/>
    <property type="match status" value="1"/>
</dbReference>
<dbReference type="Pfam" id="PF22725">
    <property type="entry name" value="GFO_IDH_MocA_C3"/>
    <property type="match status" value="1"/>
</dbReference>
<dbReference type="InterPro" id="IPR036291">
    <property type="entry name" value="NAD(P)-bd_dom_sf"/>
</dbReference>
<evidence type="ECO:0000259" key="2">
    <source>
        <dbReference type="Pfam" id="PF22725"/>
    </source>
</evidence>
<accession>A0A2U3K1C0</accession>
<evidence type="ECO:0000259" key="1">
    <source>
        <dbReference type="Pfam" id="PF01408"/>
    </source>
</evidence>
<dbReference type="AlphaFoldDB" id="A0A2U3K1C0"/>
<dbReference type="PANTHER" id="PTHR43249:SF1">
    <property type="entry name" value="D-GLUCOSIDE 3-DEHYDROGENASE"/>
    <property type="match status" value="1"/>
</dbReference>
<reference evidence="4" key="1">
    <citation type="submission" date="2018-02" db="EMBL/GenBank/DDBJ databases">
        <authorList>
            <person name="Hausmann B."/>
        </authorList>
    </citation>
    <scope>NUCLEOTIDE SEQUENCE [LARGE SCALE GENOMIC DNA]</scope>
    <source>
        <strain evidence="4">Peat soil MAG SbA1</strain>
    </source>
</reference>
<dbReference type="SUPFAM" id="SSF51735">
    <property type="entry name" value="NAD(P)-binding Rossmann-fold domains"/>
    <property type="match status" value="1"/>
</dbReference>
<proteinExistence type="predicted"/>
<dbReference type="Pfam" id="PF01408">
    <property type="entry name" value="GFO_IDH_MocA"/>
    <property type="match status" value="1"/>
</dbReference>
<name>A0A2U3K1C0_9BACT</name>
<organism evidence="3 4">
    <name type="scientific">Candidatus Sulfotelmatobacter kueseliae</name>
    <dbReference type="NCBI Taxonomy" id="2042962"/>
    <lineage>
        <taxon>Bacteria</taxon>
        <taxon>Pseudomonadati</taxon>
        <taxon>Acidobacteriota</taxon>
        <taxon>Terriglobia</taxon>
        <taxon>Terriglobales</taxon>
        <taxon>Candidatus Korobacteraceae</taxon>
        <taxon>Candidatus Sulfotelmatobacter</taxon>
    </lineage>
</organism>
<gene>
    <name evidence="3" type="ORF">SBA1_1180018</name>
</gene>
<dbReference type="InterPro" id="IPR055170">
    <property type="entry name" value="GFO_IDH_MocA-like_dom"/>
</dbReference>
<dbReference type="Gene3D" id="3.30.360.10">
    <property type="entry name" value="Dihydrodipicolinate Reductase, domain 2"/>
    <property type="match status" value="1"/>
</dbReference>
<evidence type="ECO:0000313" key="3">
    <source>
        <dbReference type="EMBL" id="SPF33453.1"/>
    </source>
</evidence>
<protein>
    <submittedName>
        <fullName evidence="3">NADH-dependent dehydrogenase</fullName>
    </submittedName>
</protein>
<evidence type="ECO:0000313" key="4">
    <source>
        <dbReference type="Proteomes" id="UP000238701"/>
    </source>
</evidence>
<feature type="domain" description="GFO/IDH/MocA-like oxidoreductase" evidence="2">
    <location>
        <begin position="133"/>
        <end position="218"/>
    </location>
</feature>
<dbReference type="Proteomes" id="UP000238701">
    <property type="component" value="Unassembled WGS sequence"/>
</dbReference>
<dbReference type="SUPFAM" id="SSF55347">
    <property type="entry name" value="Glyceraldehyde-3-phosphate dehydrogenase-like, C-terminal domain"/>
    <property type="match status" value="1"/>
</dbReference>
<feature type="domain" description="Gfo/Idh/MocA-like oxidoreductase N-terminal" evidence="1">
    <location>
        <begin position="5"/>
        <end position="125"/>
    </location>
</feature>
<sequence>MKKVRAAIIGAGLIAGKKHIPAFLKLRSKTELVAVCDLNLAAAKQVATRFGVPSAYGNIAEMMSTEKPDLVDICTPPQTHSRLAVEAMRHGCHVLVEKPMALTVADCDQIVQASKDYGMKVCVAHSDLFYEPFIKARRMMGNGAIGRVRGMRIFLSTPTDYMTSRPEHWAHKLPGGVIGETGPHIVYMTLAFIPHIRTVNVDALKVMHNYPWSSFEDYRINLIGDDAISSATVIYTTEEWAAKVEVLGDTGFLMLDLESMNVLHYRRTELKPAPVGLSLLSESAQLAGAFVSNSIRVATRRVRSTHEIIISQFADSILSGSEPPVSAEEGREAIRVLNMVVENIETKFATKTA</sequence>
<dbReference type="EMBL" id="OMOD01000022">
    <property type="protein sequence ID" value="SPF33453.1"/>
    <property type="molecule type" value="Genomic_DNA"/>
</dbReference>